<name>A0A1D1ZM93_AUXPR</name>
<dbReference type="GO" id="GO:0036159">
    <property type="term" value="P:inner dynein arm assembly"/>
    <property type="evidence" value="ECO:0007669"/>
    <property type="project" value="TreeGrafter"/>
</dbReference>
<evidence type="ECO:0000256" key="1">
    <source>
        <dbReference type="ARBA" id="ARBA00022490"/>
    </source>
</evidence>
<evidence type="ECO:0000313" key="4">
    <source>
        <dbReference type="EMBL" id="JAT68114.1"/>
    </source>
</evidence>
<dbReference type="GO" id="GO:0036156">
    <property type="term" value="C:inner dynein arm"/>
    <property type="evidence" value="ECO:0007669"/>
    <property type="project" value="TreeGrafter"/>
</dbReference>
<keyword evidence="1" id="KW-0963">Cytoplasm</keyword>
<dbReference type="GO" id="GO:0045504">
    <property type="term" value="F:dynein heavy chain binding"/>
    <property type="evidence" value="ECO:0007669"/>
    <property type="project" value="TreeGrafter"/>
</dbReference>
<reference evidence="4" key="1">
    <citation type="submission" date="2015-08" db="EMBL/GenBank/DDBJ databases">
        <authorList>
            <person name="Babu N.S."/>
            <person name="Beckwith C.J."/>
            <person name="Beseler K.G."/>
            <person name="Brison A."/>
            <person name="Carone J.V."/>
            <person name="Caskin T.P."/>
            <person name="Diamond M."/>
            <person name="Durham M.E."/>
            <person name="Foxe J.M."/>
            <person name="Go M."/>
            <person name="Henderson B.A."/>
            <person name="Jones I.B."/>
            <person name="McGettigan J.A."/>
            <person name="Micheletti S.J."/>
            <person name="Nasrallah M.E."/>
            <person name="Ortiz D."/>
            <person name="Piller C.R."/>
            <person name="Privatt S.R."/>
            <person name="Schneider S.L."/>
            <person name="Sharp S."/>
            <person name="Smith T.C."/>
            <person name="Stanton J.D."/>
            <person name="Ullery H.E."/>
            <person name="Wilson R.J."/>
            <person name="Serrano M.G."/>
            <person name="Buck G."/>
            <person name="Lee V."/>
            <person name="Wang Y."/>
            <person name="Carvalho R."/>
            <person name="Voegtly L."/>
            <person name="Shi R."/>
            <person name="Duckworth R."/>
            <person name="Johnson A."/>
            <person name="Loviza R."/>
            <person name="Walstead R."/>
            <person name="Shah Z."/>
            <person name="Kiflezghi M."/>
            <person name="Wade K."/>
            <person name="Ball S.L."/>
            <person name="Bradley K.W."/>
            <person name="Asai D.J."/>
            <person name="Bowman C.A."/>
            <person name="Russell D.A."/>
            <person name="Pope W.H."/>
            <person name="Jacobs-Sera D."/>
            <person name="Hendrix R.W."/>
            <person name="Hatfull G.F."/>
        </authorList>
    </citation>
    <scope>NUCLEOTIDE SEQUENCE</scope>
</reference>
<dbReference type="PANTHER" id="PTHR12442:SF5">
    <property type="entry name" value="DYNEIN AXONEMAL INTERMEDIATE CHAIN 3"/>
    <property type="match status" value="1"/>
</dbReference>
<keyword evidence="3" id="KW-0677">Repeat</keyword>
<dbReference type="AlphaFoldDB" id="A0A1D1ZM93"/>
<dbReference type="PANTHER" id="PTHR12442">
    <property type="entry name" value="DYNEIN INTERMEDIATE CHAIN"/>
    <property type="match status" value="1"/>
</dbReference>
<dbReference type="InterPro" id="IPR015943">
    <property type="entry name" value="WD40/YVTN_repeat-like_dom_sf"/>
</dbReference>
<dbReference type="GO" id="GO:0045503">
    <property type="term" value="F:dynein light chain binding"/>
    <property type="evidence" value="ECO:0007669"/>
    <property type="project" value="TreeGrafter"/>
</dbReference>
<keyword evidence="2" id="KW-0853">WD repeat</keyword>
<protein>
    <submittedName>
        <fullName evidence="4">Uncharacterized protein</fullName>
    </submittedName>
</protein>
<dbReference type="InterPro" id="IPR050687">
    <property type="entry name" value="Dynein_IC"/>
</dbReference>
<organism evidence="4">
    <name type="scientific">Auxenochlorella protothecoides</name>
    <name type="common">Green microalga</name>
    <name type="synonym">Chlorella protothecoides</name>
    <dbReference type="NCBI Taxonomy" id="3075"/>
    <lineage>
        <taxon>Eukaryota</taxon>
        <taxon>Viridiplantae</taxon>
        <taxon>Chlorophyta</taxon>
        <taxon>core chlorophytes</taxon>
        <taxon>Trebouxiophyceae</taxon>
        <taxon>Chlorellales</taxon>
        <taxon>Chlorellaceae</taxon>
        <taxon>Auxenochlorella</taxon>
    </lineage>
</organism>
<dbReference type="InterPro" id="IPR036322">
    <property type="entry name" value="WD40_repeat_dom_sf"/>
</dbReference>
<proteinExistence type="predicted"/>
<evidence type="ECO:0000256" key="2">
    <source>
        <dbReference type="ARBA" id="ARBA00022574"/>
    </source>
</evidence>
<dbReference type="Gene3D" id="2.130.10.10">
    <property type="entry name" value="YVTN repeat-like/Quinoprotein amine dehydrogenase"/>
    <property type="match status" value="2"/>
</dbReference>
<feature type="non-terminal residue" evidence="4">
    <location>
        <position position="1"/>
    </location>
</feature>
<dbReference type="EMBL" id="GDKF01010508">
    <property type="protein sequence ID" value="JAT68114.1"/>
    <property type="molecule type" value="Transcribed_RNA"/>
</dbReference>
<accession>A0A1D1ZM93</accession>
<dbReference type="GO" id="GO:0060294">
    <property type="term" value="P:cilium movement involved in cell motility"/>
    <property type="evidence" value="ECO:0007669"/>
    <property type="project" value="TreeGrafter"/>
</dbReference>
<gene>
    <name evidence="4" type="ORF">g.96149</name>
</gene>
<dbReference type="SUPFAM" id="SSF50978">
    <property type="entry name" value="WD40 repeat-like"/>
    <property type="match status" value="1"/>
</dbReference>
<sequence>LYAANLMEMGQSICWGFKLDVPRLFLAEELPGLPEASGLGGGPHPPSISASLRSGLRGAVLHLEWHPSFPGHLLAVHAGAEPGSEPGEAATLAAWDTVAPLHPRWTAALPARVTAASRCPLDPRPLALACEYGEVGVWAADPRASPGCAPALLVGPACQAAPCTCMAWLPGVAAGRGQLVAAGAEPACSLFATGALDGSVAVWEATGGGGGRHEPALRARLTAEAGGGPMLVTALVPLPRTQALPQPGTMLVGCLEGSLALVSPGHTEAAQATLAAHASPLGAIVAMTLHPELPGLILIVGGLGWGLCQPSSLEDLPPFFLSPSAPAAHTCGRWSPTRPAVLCLGRADGLMEVWDLLRGQSCPVQTLQVTDTAVTSLEFDPAQQGQAVAVGTATGEVHLVQLPSAVHRQSIRELEDFLTWFKGEKRAFLAAESAQETAVEHDSAGKEGQDLDAHRAEEARDMSAGVKALRSDRSGTCHPIAIVEDEEFLAALREWELKVGVPDAGED</sequence>
<evidence type="ECO:0000256" key="3">
    <source>
        <dbReference type="ARBA" id="ARBA00022737"/>
    </source>
</evidence>